<name>D0LTL8_HALO1</name>
<evidence type="ECO:0000313" key="3">
    <source>
        <dbReference type="EMBL" id="ACY15712.1"/>
    </source>
</evidence>
<keyword evidence="2" id="KW-0732">Signal</keyword>
<dbReference type="HOGENOM" id="CLU_868098_0_0_7"/>
<dbReference type="Proteomes" id="UP000001880">
    <property type="component" value="Chromosome"/>
</dbReference>
<dbReference type="STRING" id="502025.Hoch_3210"/>
<reference evidence="3 4" key="1">
    <citation type="journal article" date="2010" name="Stand. Genomic Sci.">
        <title>Complete genome sequence of Haliangium ochraceum type strain (SMP-2).</title>
        <authorList>
            <consortium name="US DOE Joint Genome Institute (JGI-PGF)"/>
            <person name="Ivanova N."/>
            <person name="Daum C."/>
            <person name="Lang E."/>
            <person name="Abt B."/>
            <person name="Kopitz M."/>
            <person name="Saunders E."/>
            <person name="Lapidus A."/>
            <person name="Lucas S."/>
            <person name="Glavina Del Rio T."/>
            <person name="Nolan M."/>
            <person name="Tice H."/>
            <person name="Copeland A."/>
            <person name="Cheng J.F."/>
            <person name="Chen F."/>
            <person name="Bruce D."/>
            <person name="Goodwin L."/>
            <person name="Pitluck S."/>
            <person name="Mavromatis K."/>
            <person name="Pati A."/>
            <person name="Mikhailova N."/>
            <person name="Chen A."/>
            <person name="Palaniappan K."/>
            <person name="Land M."/>
            <person name="Hauser L."/>
            <person name="Chang Y.J."/>
            <person name="Jeffries C.D."/>
            <person name="Detter J.C."/>
            <person name="Brettin T."/>
            <person name="Rohde M."/>
            <person name="Goker M."/>
            <person name="Bristow J."/>
            <person name="Markowitz V."/>
            <person name="Eisen J.A."/>
            <person name="Hugenholtz P."/>
            <person name="Kyrpides N.C."/>
            <person name="Klenk H.P."/>
        </authorList>
    </citation>
    <scope>NUCLEOTIDE SEQUENCE [LARGE SCALE GENOMIC DNA]</scope>
    <source>
        <strain evidence="4">DSM 14365 / CIP 107738 / JCM 11303 / AJ 13395 / SMP-2</strain>
    </source>
</reference>
<keyword evidence="4" id="KW-1185">Reference proteome</keyword>
<feature type="region of interest" description="Disordered" evidence="1">
    <location>
        <begin position="34"/>
        <end position="63"/>
    </location>
</feature>
<evidence type="ECO:0000256" key="2">
    <source>
        <dbReference type="SAM" id="SignalP"/>
    </source>
</evidence>
<proteinExistence type="predicted"/>
<evidence type="ECO:0000313" key="4">
    <source>
        <dbReference type="Proteomes" id="UP000001880"/>
    </source>
</evidence>
<dbReference type="EMBL" id="CP001804">
    <property type="protein sequence ID" value="ACY15712.1"/>
    <property type="molecule type" value="Genomic_DNA"/>
</dbReference>
<evidence type="ECO:0008006" key="5">
    <source>
        <dbReference type="Google" id="ProtNLM"/>
    </source>
</evidence>
<organism evidence="3 4">
    <name type="scientific">Haliangium ochraceum (strain DSM 14365 / JCM 11303 / SMP-2)</name>
    <dbReference type="NCBI Taxonomy" id="502025"/>
    <lineage>
        <taxon>Bacteria</taxon>
        <taxon>Pseudomonadati</taxon>
        <taxon>Myxococcota</taxon>
        <taxon>Polyangia</taxon>
        <taxon>Haliangiales</taxon>
        <taxon>Kofleriaceae</taxon>
        <taxon>Haliangium</taxon>
    </lineage>
</organism>
<accession>D0LTL8</accession>
<dbReference type="KEGG" id="hoh:Hoch_3210"/>
<dbReference type="AlphaFoldDB" id="D0LTL8"/>
<feature type="chain" id="PRO_5003011528" description="Secreted protein" evidence="2">
    <location>
        <begin position="35"/>
        <end position="320"/>
    </location>
</feature>
<sequence>MVPALPHRAVLGGGALMLLSAALAFSLAPGRADAQAEPPAQAAAADQSQQRHQQAPAPGPLRVAPAERELFDGFRMEGPMELETWFGDSATLRAQIDQFYDLSARMDELRRTISHAAAEVLTSLPRGARFCPDEVAVPFYRTHNAAQRFAGHGRELEGIYHDMRQLDALGESAGLTPDYRGKLHEAQAVYEQLLHDQAEIHAVLSRQVQREMQFRRCRLPALLRQGAVQVPGEMTVTGPLSAARVTFYIDNRDCDKDFQLFVGEAMLGRIPAGEQVAFQTEAGRHRVCLIDPRSDARCGDPGTVRVTHVYEGWSVTNHCR</sequence>
<gene>
    <name evidence="3" type="ordered locus">Hoch_3210</name>
</gene>
<feature type="compositionally biased region" description="Low complexity" evidence="1">
    <location>
        <begin position="34"/>
        <end position="56"/>
    </location>
</feature>
<evidence type="ECO:0000256" key="1">
    <source>
        <dbReference type="SAM" id="MobiDB-lite"/>
    </source>
</evidence>
<feature type="signal peptide" evidence="2">
    <location>
        <begin position="1"/>
        <end position="34"/>
    </location>
</feature>
<dbReference type="RefSeq" id="WP_012828312.1">
    <property type="nucleotide sequence ID" value="NC_013440.1"/>
</dbReference>
<protein>
    <recommendedName>
        <fullName evidence="5">Secreted protein</fullName>
    </recommendedName>
</protein>